<feature type="binding site" evidence="11">
    <location>
        <position position="55"/>
    </location>
    <ligand>
        <name>ATP</name>
        <dbReference type="ChEBI" id="CHEBI:30616"/>
    </ligand>
</feature>
<evidence type="ECO:0000313" key="16">
    <source>
        <dbReference type="Proteomes" id="UP000239425"/>
    </source>
</evidence>
<evidence type="ECO:0000256" key="8">
    <source>
        <dbReference type="ARBA" id="ARBA00022840"/>
    </source>
</evidence>
<dbReference type="PROSITE" id="PS00469">
    <property type="entry name" value="NDPK"/>
    <property type="match status" value="1"/>
</dbReference>
<evidence type="ECO:0000256" key="4">
    <source>
        <dbReference type="ARBA" id="ARBA00022679"/>
    </source>
</evidence>
<dbReference type="InterPro" id="IPR036850">
    <property type="entry name" value="NDK-like_dom_sf"/>
</dbReference>
<keyword evidence="16" id="KW-1185">Reference proteome</keyword>
<dbReference type="Pfam" id="PF00334">
    <property type="entry name" value="NDK"/>
    <property type="match status" value="1"/>
</dbReference>
<dbReference type="SMART" id="SM00562">
    <property type="entry name" value="NDK"/>
    <property type="match status" value="1"/>
</dbReference>
<dbReference type="InterPro" id="IPR034907">
    <property type="entry name" value="NDK-like_dom"/>
</dbReference>
<evidence type="ECO:0000256" key="1">
    <source>
        <dbReference type="ARBA" id="ARBA00008142"/>
    </source>
</evidence>
<evidence type="ECO:0000259" key="14">
    <source>
        <dbReference type="SMART" id="SM00562"/>
    </source>
</evidence>
<evidence type="ECO:0000256" key="2">
    <source>
        <dbReference type="ARBA" id="ARBA00022490"/>
    </source>
</evidence>
<keyword evidence="9" id="KW-0460">Magnesium</keyword>
<evidence type="ECO:0000256" key="10">
    <source>
        <dbReference type="ARBA" id="ARBA00023080"/>
    </source>
</evidence>
<dbReference type="OrthoDB" id="9801161at2"/>
<organism evidence="15 16">
    <name type="scientific">Holospora curviuscula</name>
    <dbReference type="NCBI Taxonomy" id="1082868"/>
    <lineage>
        <taxon>Bacteria</taxon>
        <taxon>Pseudomonadati</taxon>
        <taxon>Pseudomonadota</taxon>
        <taxon>Alphaproteobacteria</taxon>
        <taxon>Holosporales</taxon>
        <taxon>Holosporaceae</taxon>
        <taxon>Holospora</taxon>
    </lineage>
</organism>
<keyword evidence="8 13" id="KW-0067">ATP-binding</keyword>
<keyword evidence="5" id="KW-0479">Metal-binding</keyword>
<evidence type="ECO:0000256" key="6">
    <source>
        <dbReference type="ARBA" id="ARBA00022741"/>
    </source>
</evidence>
<dbReference type="SUPFAM" id="SSF54919">
    <property type="entry name" value="Nucleoside diphosphate kinase, NDK"/>
    <property type="match status" value="1"/>
</dbReference>
<dbReference type="EMBL" id="PHHC01000126">
    <property type="protein sequence ID" value="PPE03234.1"/>
    <property type="molecule type" value="Genomic_DNA"/>
</dbReference>
<reference evidence="15 16" key="1">
    <citation type="submission" date="2017-11" db="EMBL/GenBank/DDBJ databases">
        <title>Comparative genomic analysis of Holospora spp., intranuclear symbionts of paramecia.</title>
        <authorList>
            <person name="Garushyants S.K."/>
            <person name="Beliavskaya A."/>
            <person name="Malko D.B."/>
            <person name="Logacheva M.D."/>
            <person name="Rautian M.S."/>
            <person name="Gelfand M.S."/>
        </authorList>
    </citation>
    <scope>NUCLEOTIDE SEQUENCE [LARGE SCALE GENOMIC DNA]</scope>
    <source>
        <strain evidence="16">02AZ16</strain>
    </source>
</reference>
<dbReference type="GO" id="GO:0006183">
    <property type="term" value="P:GTP biosynthetic process"/>
    <property type="evidence" value="ECO:0007669"/>
    <property type="project" value="InterPro"/>
</dbReference>
<evidence type="ECO:0000256" key="5">
    <source>
        <dbReference type="ARBA" id="ARBA00022723"/>
    </source>
</evidence>
<keyword evidence="7 13" id="KW-0418">Kinase</keyword>
<evidence type="ECO:0000256" key="3">
    <source>
        <dbReference type="ARBA" id="ARBA00022553"/>
    </source>
</evidence>
<comment type="similarity">
    <text evidence="1 11 12">Belongs to the NDK family.</text>
</comment>
<name>A0A2S5R7E8_9PROT</name>
<accession>A0A2S5R7E8</accession>
<dbReference type="Proteomes" id="UP000239425">
    <property type="component" value="Unassembled WGS sequence"/>
</dbReference>
<dbReference type="PRINTS" id="PR01243">
    <property type="entry name" value="NUCDPKINASE"/>
</dbReference>
<protein>
    <recommendedName>
        <fullName evidence="13">Nucleoside diphosphate kinase</fullName>
        <ecNumber evidence="13">2.7.4.6</ecNumber>
    </recommendedName>
</protein>
<feature type="domain" description="Nucleoside diphosphate kinase-like" evidence="14">
    <location>
        <begin position="1"/>
        <end position="139"/>
    </location>
</feature>
<evidence type="ECO:0000256" key="12">
    <source>
        <dbReference type="RuleBase" id="RU004011"/>
    </source>
</evidence>
<evidence type="ECO:0000256" key="11">
    <source>
        <dbReference type="PROSITE-ProRule" id="PRU00706"/>
    </source>
</evidence>
<gene>
    <name evidence="15" type="ORF">HCUR_01326</name>
</gene>
<dbReference type="RefSeq" id="WP_104207249.1">
    <property type="nucleotide sequence ID" value="NZ_PHHC01000126.1"/>
</dbReference>
<keyword evidence="6 13" id="KW-0547">Nucleotide-binding</keyword>
<dbReference type="EC" id="2.7.4.6" evidence="13"/>
<evidence type="ECO:0000256" key="7">
    <source>
        <dbReference type="ARBA" id="ARBA00022777"/>
    </source>
</evidence>
<evidence type="ECO:0000256" key="9">
    <source>
        <dbReference type="ARBA" id="ARBA00022842"/>
    </source>
</evidence>
<keyword evidence="3" id="KW-0597">Phosphoprotein</keyword>
<feature type="binding site" evidence="11">
    <location>
        <position position="9"/>
    </location>
    <ligand>
        <name>ATP</name>
        <dbReference type="ChEBI" id="CHEBI:30616"/>
    </ligand>
</feature>
<feature type="binding site" evidence="11">
    <location>
        <position position="103"/>
    </location>
    <ligand>
        <name>ATP</name>
        <dbReference type="ChEBI" id="CHEBI:30616"/>
    </ligand>
</feature>
<dbReference type="GO" id="GO:0046872">
    <property type="term" value="F:metal ion binding"/>
    <property type="evidence" value="ECO:0007669"/>
    <property type="project" value="UniProtKB-KW"/>
</dbReference>
<feature type="binding site" evidence="11">
    <location>
        <position position="86"/>
    </location>
    <ligand>
        <name>ATP</name>
        <dbReference type="ChEBI" id="CHEBI:30616"/>
    </ligand>
</feature>
<evidence type="ECO:0000313" key="15">
    <source>
        <dbReference type="EMBL" id="PPE03234.1"/>
    </source>
</evidence>
<dbReference type="PROSITE" id="PS51374">
    <property type="entry name" value="NDPK_LIKE"/>
    <property type="match status" value="1"/>
</dbReference>
<feature type="active site" description="Pros-phosphohistidine intermediate" evidence="11">
    <location>
        <position position="116"/>
    </location>
</feature>
<keyword evidence="2" id="KW-0963">Cytoplasm</keyword>
<sequence length="147" mass="16487">MNLTFSLIKPGAMQHCEEILMAIKAEGFSIIAMKTQHLTFSQVEIFYKEHRDKSFFHEMCEGLTQGPVLLVVIHEKKGIETPLRFRTLLGATNPKEALPGTLRARFGVDINSNAVHGSDSKISAIRELSFFFSGIEIGFDITDYLPL</sequence>
<feature type="binding site" evidence="11">
    <location>
        <position position="113"/>
    </location>
    <ligand>
        <name>ATP</name>
        <dbReference type="ChEBI" id="CHEBI:30616"/>
    </ligand>
</feature>
<dbReference type="Gene3D" id="3.30.70.141">
    <property type="entry name" value="Nucleoside diphosphate kinase-like domain"/>
    <property type="match status" value="1"/>
</dbReference>
<dbReference type="GO" id="GO:0004550">
    <property type="term" value="F:nucleoside diphosphate kinase activity"/>
    <property type="evidence" value="ECO:0007669"/>
    <property type="project" value="UniProtKB-EC"/>
</dbReference>
<dbReference type="PANTHER" id="PTHR46161">
    <property type="entry name" value="NUCLEOSIDE DIPHOSPHATE KINASE"/>
    <property type="match status" value="1"/>
</dbReference>
<keyword evidence="4 13" id="KW-0808">Transferase</keyword>
<dbReference type="InterPro" id="IPR023005">
    <property type="entry name" value="Nucleoside_diP_kinase_AS"/>
</dbReference>
<proteinExistence type="inferred from homology"/>
<dbReference type="InterPro" id="IPR001564">
    <property type="entry name" value="Nucleoside_diP_kinase"/>
</dbReference>
<keyword evidence="10" id="KW-0546">Nucleotide metabolism</keyword>
<dbReference type="GO" id="GO:0005524">
    <property type="term" value="F:ATP binding"/>
    <property type="evidence" value="ECO:0007669"/>
    <property type="project" value="UniProtKB-KW"/>
</dbReference>
<evidence type="ECO:0000256" key="13">
    <source>
        <dbReference type="RuleBase" id="RU004013"/>
    </source>
</evidence>
<comment type="caution">
    <text evidence="15">The sequence shown here is derived from an EMBL/GenBank/DDBJ whole genome shotgun (WGS) entry which is preliminary data.</text>
</comment>
<dbReference type="AlphaFoldDB" id="A0A2S5R7E8"/>
<comment type="catalytic activity">
    <reaction evidence="13">
        <text>a 2'-deoxyribonucleoside 5'-diphosphate + ATP = a 2'-deoxyribonucleoside 5'-triphosphate + ADP</text>
        <dbReference type="Rhea" id="RHEA:44640"/>
        <dbReference type="ChEBI" id="CHEBI:30616"/>
        <dbReference type="ChEBI" id="CHEBI:61560"/>
        <dbReference type="ChEBI" id="CHEBI:73316"/>
        <dbReference type="ChEBI" id="CHEBI:456216"/>
        <dbReference type="EC" id="2.7.4.6"/>
    </reaction>
</comment>
<dbReference type="GO" id="GO:0006241">
    <property type="term" value="P:CTP biosynthetic process"/>
    <property type="evidence" value="ECO:0007669"/>
    <property type="project" value="InterPro"/>
</dbReference>
<feature type="binding site" evidence="11">
    <location>
        <position position="92"/>
    </location>
    <ligand>
        <name>ATP</name>
        <dbReference type="ChEBI" id="CHEBI:30616"/>
    </ligand>
</feature>
<dbReference type="GO" id="GO:0006228">
    <property type="term" value="P:UTP biosynthetic process"/>
    <property type="evidence" value="ECO:0007669"/>
    <property type="project" value="InterPro"/>
</dbReference>
<dbReference type="PANTHER" id="PTHR46161:SF3">
    <property type="entry name" value="NUCLEOSIDE DIPHOSPHATE KINASE DDB_G0292928-RELATED"/>
    <property type="match status" value="1"/>
</dbReference>